<dbReference type="NCBIfam" id="TIGR01764">
    <property type="entry name" value="excise"/>
    <property type="match status" value="1"/>
</dbReference>
<dbReference type="EMBL" id="JAOQBW010000002">
    <property type="protein sequence ID" value="MFK3575962.1"/>
    <property type="molecule type" value="Genomic_DNA"/>
</dbReference>
<reference evidence="3 4" key="1">
    <citation type="submission" date="2022-09" db="EMBL/GenBank/DDBJ databases">
        <title>Genome sequencing of four strains from tibetan pig.</title>
        <authorList>
            <person name="Feng J."/>
        </authorList>
    </citation>
    <scope>NUCLEOTIDE SEQUENCE [LARGE SCALE GENOMIC DNA]</scope>
    <source>
        <strain evidence="3 4">11-1-1</strain>
    </source>
</reference>
<sequence length="93" mass="10250">MTMATTGMMTVKDAPASATTTTGGKRCNRSAYATWFKPLMVSTQEACEMLGLKDPGTVLDLIHRGKLEGKKVGNKWLITMRSIERFAFGDFDK</sequence>
<proteinExistence type="predicted"/>
<dbReference type="InterPro" id="IPR010093">
    <property type="entry name" value="SinI_DNA-bd"/>
</dbReference>
<keyword evidence="4" id="KW-1185">Reference proteome</keyword>
<dbReference type="InterPro" id="IPR041657">
    <property type="entry name" value="HTH_17"/>
</dbReference>
<evidence type="ECO:0000256" key="1">
    <source>
        <dbReference type="SAM" id="MobiDB-lite"/>
    </source>
</evidence>
<feature type="region of interest" description="Disordered" evidence="1">
    <location>
        <begin position="1"/>
        <end position="25"/>
    </location>
</feature>
<protein>
    <submittedName>
        <fullName evidence="3">Helix-turn-helix domain-containing protein</fullName>
    </submittedName>
</protein>
<evidence type="ECO:0000313" key="3">
    <source>
        <dbReference type="EMBL" id="MFK3575962.1"/>
    </source>
</evidence>
<organism evidence="3 4">
    <name type="scientific">Bifidobacterium thermacidophilum</name>
    <dbReference type="NCBI Taxonomy" id="246618"/>
    <lineage>
        <taxon>Bacteria</taxon>
        <taxon>Bacillati</taxon>
        <taxon>Actinomycetota</taxon>
        <taxon>Actinomycetes</taxon>
        <taxon>Bifidobacteriales</taxon>
        <taxon>Bifidobacteriaceae</taxon>
        <taxon>Bifidobacterium</taxon>
    </lineage>
</organism>
<evidence type="ECO:0000259" key="2">
    <source>
        <dbReference type="Pfam" id="PF12728"/>
    </source>
</evidence>
<evidence type="ECO:0000313" key="4">
    <source>
        <dbReference type="Proteomes" id="UP001620273"/>
    </source>
</evidence>
<gene>
    <name evidence="3" type="ORF">OCH74_03655</name>
</gene>
<name>A0ABW8KN31_9BIFI</name>
<feature type="domain" description="Helix-turn-helix" evidence="2">
    <location>
        <begin position="41"/>
        <end position="86"/>
    </location>
</feature>
<dbReference type="Pfam" id="PF12728">
    <property type="entry name" value="HTH_17"/>
    <property type="match status" value="1"/>
</dbReference>
<dbReference type="Proteomes" id="UP001620273">
    <property type="component" value="Unassembled WGS sequence"/>
</dbReference>
<accession>A0ABW8KN31</accession>
<comment type="caution">
    <text evidence="3">The sequence shown here is derived from an EMBL/GenBank/DDBJ whole genome shotgun (WGS) entry which is preliminary data.</text>
</comment>
<dbReference type="RefSeq" id="WP_404440329.1">
    <property type="nucleotide sequence ID" value="NZ_JAOQBW010000002.1"/>
</dbReference>